<feature type="non-terminal residue" evidence="3">
    <location>
        <position position="1"/>
    </location>
</feature>
<feature type="non-terminal residue" evidence="3">
    <location>
        <position position="385"/>
    </location>
</feature>
<dbReference type="GO" id="GO:0051959">
    <property type="term" value="F:dynein light intermediate chain binding"/>
    <property type="evidence" value="ECO:0007669"/>
    <property type="project" value="InterPro"/>
</dbReference>
<dbReference type="PANTHER" id="PTHR45703">
    <property type="entry name" value="DYNEIN HEAVY CHAIN"/>
    <property type="match status" value="1"/>
</dbReference>
<feature type="coiled-coil region" evidence="1">
    <location>
        <begin position="208"/>
        <end position="270"/>
    </location>
</feature>
<dbReference type="Proteomes" id="UP001497623">
    <property type="component" value="Unassembled WGS sequence"/>
</dbReference>
<dbReference type="PANTHER" id="PTHR45703:SF36">
    <property type="entry name" value="DYNEIN HEAVY CHAIN, CYTOPLASMIC"/>
    <property type="match status" value="1"/>
</dbReference>
<reference evidence="3 4" key="1">
    <citation type="submission" date="2024-05" db="EMBL/GenBank/DDBJ databases">
        <authorList>
            <person name="Wallberg A."/>
        </authorList>
    </citation>
    <scope>NUCLEOTIDE SEQUENCE [LARGE SCALE GENOMIC DNA]</scope>
</reference>
<evidence type="ECO:0000313" key="3">
    <source>
        <dbReference type="EMBL" id="CAL4143927.1"/>
    </source>
</evidence>
<name>A0AAV2RXN7_MEGNR</name>
<dbReference type="Pfam" id="PF12777">
    <property type="entry name" value="MT"/>
    <property type="match status" value="1"/>
</dbReference>
<dbReference type="EMBL" id="CAXKWB010033866">
    <property type="protein sequence ID" value="CAL4143927.1"/>
    <property type="molecule type" value="Genomic_DNA"/>
</dbReference>
<evidence type="ECO:0000259" key="2">
    <source>
        <dbReference type="Pfam" id="PF12777"/>
    </source>
</evidence>
<comment type="caution">
    <text evidence="3">The sequence shown here is derived from an EMBL/GenBank/DDBJ whole genome shotgun (WGS) entry which is preliminary data.</text>
</comment>
<feature type="domain" description="Dynein heavy chain coiled coil stalk" evidence="2">
    <location>
        <begin position="1"/>
        <end position="323"/>
    </location>
</feature>
<sequence>KLQETGANVDELRGELGELEPELKSCQEEGQKLTAALAQQRTQVTSIREELILQEEKVKEKCDSVASIHEEVHFEVGEALPAIEAGEKQIKVLDKKDLVEVRVMNKPPDLVLAVMEPICLLLGVKAEWAAMKTLLGDPTMTKRLLDIDRDSINDALHRKLKKYTEMPKFTPEEVGKISKPCRPLCVWLKALENYTQVLRNVEPKKLKLGEAERDLNTMQLEQRQLQQQLGQCERELSEFQARYEGCMCRRQQLEGAIKRATARLQRCTRLTTVLADEDSRWTTKIQELMKEAETVFGECMLGGLAVGYLGAVDASIRDRLLQQADQMLNNSGVNTPSKYNLVEILSTAAERETWEEAELFKDQQCFLQAALVKSATRRVLVLDPD</sequence>
<gene>
    <name evidence="3" type="ORF">MNOR_LOCUS29351</name>
</gene>
<protein>
    <recommendedName>
        <fullName evidence="2">Dynein heavy chain coiled coil stalk domain-containing protein</fullName>
    </recommendedName>
</protein>
<proteinExistence type="predicted"/>
<keyword evidence="1" id="KW-0175">Coiled coil</keyword>
<dbReference type="GO" id="GO:0007018">
    <property type="term" value="P:microtubule-based movement"/>
    <property type="evidence" value="ECO:0007669"/>
    <property type="project" value="InterPro"/>
</dbReference>
<dbReference type="AlphaFoldDB" id="A0AAV2RXN7"/>
<dbReference type="InterPro" id="IPR026983">
    <property type="entry name" value="DHC"/>
</dbReference>
<dbReference type="GO" id="GO:0045505">
    <property type="term" value="F:dynein intermediate chain binding"/>
    <property type="evidence" value="ECO:0007669"/>
    <property type="project" value="InterPro"/>
</dbReference>
<keyword evidence="4" id="KW-1185">Reference proteome</keyword>
<evidence type="ECO:0000313" key="4">
    <source>
        <dbReference type="Proteomes" id="UP001497623"/>
    </source>
</evidence>
<evidence type="ECO:0000256" key="1">
    <source>
        <dbReference type="SAM" id="Coils"/>
    </source>
</evidence>
<dbReference type="InterPro" id="IPR024743">
    <property type="entry name" value="Dynein_HC_stalk"/>
</dbReference>
<dbReference type="GO" id="GO:0030286">
    <property type="term" value="C:dynein complex"/>
    <property type="evidence" value="ECO:0007669"/>
    <property type="project" value="InterPro"/>
</dbReference>
<accession>A0AAV2RXN7</accession>
<dbReference type="Gene3D" id="1.20.920.20">
    <property type="match status" value="1"/>
</dbReference>
<organism evidence="3 4">
    <name type="scientific">Meganyctiphanes norvegica</name>
    <name type="common">Northern krill</name>
    <name type="synonym">Thysanopoda norvegica</name>
    <dbReference type="NCBI Taxonomy" id="48144"/>
    <lineage>
        <taxon>Eukaryota</taxon>
        <taxon>Metazoa</taxon>
        <taxon>Ecdysozoa</taxon>
        <taxon>Arthropoda</taxon>
        <taxon>Crustacea</taxon>
        <taxon>Multicrustacea</taxon>
        <taxon>Malacostraca</taxon>
        <taxon>Eumalacostraca</taxon>
        <taxon>Eucarida</taxon>
        <taxon>Euphausiacea</taxon>
        <taxon>Euphausiidae</taxon>
        <taxon>Meganyctiphanes</taxon>
    </lineage>
</organism>